<evidence type="ECO:0000313" key="2">
    <source>
        <dbReference type="EMBL" id="PQQ11383.1"/>
    </source>
</evidence>
<dbReference type="PANTHER" id="PTHR34555">
    <property type="entry name" value="INTEGRAL MEMBRANE HEMOLYSIN-III-LIKE PROTEIN"/>
    <property type="match status" value="1"/>
</dbReference>
<evidence type="ECO:0000256" key="1">
    <source>
        <dbReference type="SAM" id="MobiDB-lite"/>
    </source>
</evidence>
<dbReference type="AlphaFoldDB" id="A0A314YXY3"/>
<sequence length="342" mass="38050">MVHPMTSEDLWPKCHKPPLMPPLYHKQPGRPRKKRMRSAGEQPRKSNPTATKLQSLPPSPSDPFQTLADPPTPTPTPNSKRQDLRILSAELVVLALQMVSSNLNNNALGNSVVGSTVCHKQSTQPMKKIALRDVQNDNRSFMPNYPENVFLGRPVADPIKVLGTKILNPELPPSSSCHQFKSISSASDQLMHGGGARKLDSALGKRRVQGVIEQNTYSLNFKRYCSQKQQDLPEDRTKKQEHETSAFAPMPLASPVKFSPGKPPVPMSLGKASNGLPAAHSRHLRFTPESLVPHLVGSEKNHDEQRTEGFLHLQNLLKQFDDSDQREYIQSRSLYYGIAVSI</sequence>
<evidence type="ECO:0000313" key="3">
    <source>
        <dbReference type="Proteomes" id="UP000250321"/>
    </source>
</evidence>
<accession>A0A314YXY3</accession>
<protein>
    <submittedName>
        <fullName evidence="2">Uncharacterized protein</fullName>
    </submittedName>
</protein>
<feature type="compositionally biased region" description="Polar residues" evidence="1">
    <location>
        <begin position="45"/>
        <end position="56"/>
    </location>
</feature>
<dbReference type="STRING" id="2094558.A0A314YXY3"/>
<dbReference type="EMBL" id="PJQY01000399">
    <property type="protein sequence ID" value="PQQ11383.1"/>
    <property type="molecule type" value="Genomic_DNA"/>
</dbReference>
<name>A0A314YXY3_PRUYE</name>
<dbReference type="Proteomes" id="UP000250321">
    <property type="component" value="Unassembled WGS sequence"/>
</dbReference>
<keyword evidence="3" id="KW-1185">Reference proteome</keyword>
<feature type="compositionally biased region" description="Basic residues" evidence="1">
    <location>
        <begin position="27"/>
        <end position="37"/>
    </location>
</feature>
<reference evidence="2 3" key="1">
    <citation type="submission" date="2018-02" db="EMBL/GenBank/DDBJ databases">
        <title>Draft genome of wild Prunus yedoensis var. nudiflora.</title>
        <authorList>
            <person name="Baek S."/>
            <person name="Kim J.-H."/>
            <person name="Choi K."/>
            <person name="Kim G.-B."/>
            <person name="Cho A."/>
            <person name="Jang H."/>
            <person name="Shin C.-H."/>
            <person name="Yu H.-J."/>
            <person name="Mun J.-H."/>
        </authorList>
    </citation>
    <scope>NUCLEOTIDE SEQUENCE [LARGE SCALE GENOMIC DNA]</scope>
    <source>
        <strain evidence="3">cv. Jeju island</strain>
        <tissue evidence="2">Leaf</tissue>
    </source>
</reference>
<proteinExistence type="predicted"/>
<comment type="caution">
    <text evidence="2">The sequence shown here is derived from an EMBL/GenBank/DDBJ whole genome shotgun (WGS) entry which is preliminary data.</text>
</comment>
<gene>
    <name evidence="2" type="ORF">Pyn_40631</name>
</gene>
<dbReference type="PANTHER" id="PTHR34555:SF7">
    <property type="entry name" value="DUF3741 DOMAIN-CONTAINING PROTEIN"/>
    <property type="match status" value="1"/>
</dbReference>
<organism evidence="2 3">
    <name type="scientific">Prunus yedoensis var. nudiflora</name>
    <dbReference type="NCBI Taxonomy" id="2094558"/>
    <lineage>
        <taxon>Eukaryota</taxon>
        <taxon>Viridiplantae</taxon>
        <taxon>Streptophyta</taxon>
        <taxon>Embryophyta</taxon>
        <taxon>Tracheophyta</taxon>
        <taxon>Spermatophyta</taxon>
        <taxon>Magnoliopsida</taxon>
        <taxon>eudicotyledons</taxon>
        <taxon>Gunneridae</taxon>
        <taxon>Pentapetalae</taxon>
        <taxon>rosids</taxon>
        <taxon>fabids</taxon>
        <taxon>Rosales</taxon>
        <taxon>Rosaceae</taxon>
        <taxon>Amygdaloideae</taxon>
        <taxon>Amygdaleae</taxon>
        <taxon>Prunus</taxon>
    </lineage>
</organism>
<dbReference type="OrthoDB" id="1925139at2759"/>
<feature type="region of interest" description="Disordered" evidence="1">
    <location>
        <begin position="1"/>
        <end position="82"/>
    </location>
</feature>